<dbReference type="PANTHER" id="PTHR10067">
    <property type="entry name" value="PHOSPHATIDYLSERINE DECARBOXYLASE"/>
    <property type="match status" value="1"/>
</dbReference>
<evidence type="ECO:0000256" key="11">
    <source>
        <dbReference type="ARBA" id="ARBA00023317"/>
    </source>
</evidence>
<name>A0A3E1K5G5_9GAMM</name>
<protein>
    <recommendedName>
        <fullName evidence="12">Phosphatidylserine decarboxylase proenzyme</fullName>
        <ecNumber evidence="12">4.1.1.65</ecNumber>
    </recommendedName>
    <component>
        <recommendedName>
            <fullName evidence="12">Phosphatidylserine decarboxylase alpha chain</fullName>
        </recommendedName>
    </component>
    <component>
        <recommendedName>
            <fullName evidence="12">Phosphatidylserine decarboxylase beta chain</fullName>
        </recommendedName>
    </component>
</protein>
<dbReference type="InterPro" id="IPR003817">
    <property type="entry name" value="PS_Dcarbxylase"/>
</dbReference>
<dbReference type="Pfam" id="PF02666">
    <property type="entry name" value="PS_Dcarbxylase"/>
    <property type="match status" value="1"/>
</dbReference>
<comment type="subunit">
    <text evidence="12">Heterodimer of a large membrane-associated beta subunit and a small pyruvoyl-containing alpha subunit.</text>
</comment>
<keyword evidence="2 12" id="KW-1003">Cell membrane</keyword>
<feature type="chain" id="PRO_5023553038" description="Phosphatidylserine decarboxylase beta chain" evidence="12">
    <location>
        <begin position="1"/>
        <end position="250"/>
    </location>
</feature>
<dbReference type="RefSeq" id="WP_116652011.1">
    <property type="nucleotide sequence ID" value="NZ_QUZK01000053.1"/>
</dbReference>
<evidence type="ECO:0000256" key="2">
    <source>
        <dbReference type="ARBA" id="ARBA00022475"/>
    </source>
</evidence>
<comment type="caution">
    <text evidence="13">The sequence shown here is derived from an EMBL/GenBank/DDBJ whole genome shotgun (WGS) entry which is preliminary data.</text>
</comment>
<dbReference type="PANTHER" id="PTHR10067:SF6">
    <property type="entry name" value="PHOSPHATIDYLSERINE DECARBOXYLASE PROENZYME, MITOCHONDRIAL"/>
    <property type="match status" value="1"/>
</dbReference>
<keyword evidence="14" id="KW-1185">Reference proteome</keyword>
<feature type="chain" id="PRO_5023553037" description="Phosphatidylserine decarboxylase alpha chain" evidence="12">
    <location>
        <begin position="251"/>
        <end position="281"/>
    </location>
</feature>
<dbReference type="UniPathway" id="UPA00558">
    <property type="reaction ID" value="UER00616"/>
</dbReference>
<reference evidence="13 14" key="1">
    <citation type="submission" date="2018-08" db="EMBL/GenBank/DDBJ databases">
        <title>Wenzhouxiangella salilacus sp. nov., a novel bacterium isolated from a saline lake in Xinjiang Province, China.</title>
        <authorList>
            <person name="Han S."/>
        </authorList>
    </citation>
    <scope>NUCLEOTIDE SEQUENCE [LARGE SCALE GENOMIC DNA]</scope>
    <source>
        <strain evidence="13 14">XDB06</strain>
    </source>
</reference>
<dbReference type="HAMAP" id="MF_00662">
    <property type="entry name" value="PS_decarb_PSD_B_type1"/>
    <property type="match status" value="1"/>
</dbReference>
<dbReference type="GO" id="GO:0006646">
    <property type="term" value="P:phosphatidylethanolamine biosynthetic process"/>
    <property type="evidence" value="ECO:0007669"/>
    <property type="project" value="UniProtKB-UniRule"/>
</dbReference>
<feature type="site" description="Cleavage (non-hydrolytic); by autocatalysis" evidence="12">
    <location>
        <begin position="250"/>
        <end position="251"/>
    </location>
</feature>
<feature type="active site" description="Charge relay system; for autoendoproteolytic cleavage activity" evidence="12">
    <location>
        <position position="251"/>
    </location>
</feature>
<accession>A0A3E1K5G5</accession>
<dbReference type="EC" id="4.1.1.65" evidence="12"/>
<dbReference type="GO" id="GO:0004609">
    <property type="term" value="F:phosphatidylserine decarboxylase activity"/>
    <property type="evidence" value="ECO:0007669"/>
    <property type="project" value="UniProtKB-UniRule"/>
</dbReference>
<evidence type="ECO:0000256" key="8">
    <source>
        <dbReference type="ARBA" id="ARBA00023209"/>
    </source>
</evidence>
<keyword evidence="7 12" id="KW-0865">Zymogen</keyword>
<comment type="PTM">
    <text evidence="12">Is synthesized initially as an inactive proenzyme. Formation of the active enzyme involves a self-maturation process in which the active site pyruvoyl group is generated from an internal serine residue via an autocatalytic post-translational modification. Two non-identical subunits are generated from the proenzyme in this reaction, and the pyruvate is formed at the N-terminus of the alpha chain, which is derived from the carboxyl end of the proenzyme. The autoendoproteolytic cleavage occurs by a canonical serine protease mechanism, in which the side chain hydroxyl group of the serine supplies its oxygen atom to form the C-terminus of the beta chain, while the remainder of the serine residue undergoes an oxidative deamination to produce ammonia and the pyruvoyl prosthetic group on the alpha chain. During this reaction, the Ser that is part of the protease active site of the proenzyme becomes the pyruvoyl prosthetic group, which constitutes an essential element of the active site of the mature decarboxylase.</text>
</comment>
<comment type="similarity">
    <text evidence="12">Belongs to the phosphatidylserine decarboxylase family. PSD-B subfamily. Prokaryotic type I sub-subfamily.</text>
</comment>
<organism evidence="13 14">
    <name type="scientific">Wenzhouxiangella sediminis</name>
    <dbReference type="NCBI Taxonomy" id="1792836"/>
    <lineage>
        <taxon>Bacteria</taxon>
        <taxon>Pseudomonadati</taxon>
        <taxon>Pseudomonadota</taxon>
        <taxon>Gammaproteobacteria</taxon>
        <taxon>Chromatiales</taxon>
        <taxon>Wenzhouxiangellaceae</taxon>
        <taxon>Wenzhouxiangella</taxon>
    </lineage>
</organism>
<comment type="catalytic activity">
    <reaction evidence="12">
        <text>a 1,2-diacyl-sn-glycero-3-phospho-L-serine + H(+) = a 1,2-diacyl-sn-glycero-3-phosphoethanolamine + CO2</text>
        <dbReference type="Rhea" id="RHEA:20828"/>
        <dbReference type="ChEBI" id="CHEBI:15378"/>
        <dbReference type="ChEBI" id="CHEBI:16526"/>
        <dbReference type="ChEBI" id="CHEBI:57262"/>
        <dbReference type="ChEBI" id="CHEBI:64612"/>
        <dbReference type="EC" id="4.1.1.65"/>
    </reaction>
</comment>
<evidence type="ECO:0000256" key="1">
    <source>
        <dbReference type="ARBA" id="ARBA00005189"/>
    </source>
</evidence>
<comment type="pathway">
    <text evidence="1">Lipid metabolism.</text>
</comment>
<dbReference type="EMBL" id="QUZK01000053">
    <property type="protein sequence ID" value="RFF28924.1"/>
    <property type="molecule type" value="Genomic_DNA"/>
</dbReference>
<evidence type="ECO:0000256" key="7">
    <source>
        <dbReference type="ARBA" id="ARBA00023145"/>
    </source>
</evidence>
<keyword evidence="6 12" id="KW-0472">Membrane</keyword>
<keyword evidence="8 12" id="KW-0594">Phospholipid biosynthesis</keyword>
<evidence type="ECO:0000256" key="4">
    <source>
        <dbReference type="ARBA" id="ARBA00022793"/>
    </source>
</evidence>
<keyword evidence="10 12" id="KW-1208">Phospholipid metabolism</keyword>
<keyword evidence="3 12" id="KW-0444">Lipid biosynthesis</keyword>
<comment type="subcellular location">
    <subcellularLocation>
        <location evidence="12">Cell membrane</location>
        <topology evidence="12">Peripheral membrane protein</topology>
    </subcellularLocation>
</comment>
<dbReference type="GO" id="GO:0005886">
    <property type="term" value="C:plasma membrane"/>
    <property type="evidence" value="ECO:0007669"/>
    <property type="project" value="UniProtKB-SubCell"/>
</dbReference>
<keyword evidence="4 12" id="KW-0210">Decarboxylase</keyword>
<dbReference type="AlphaFoldDB" id="A0A3E1K5G5"/>
<evidence type="ECO:0000256" key="6">
    <source>
        <dbReference type="ARBA" id="ARBA00023136"/>
    </source>
</evidence>
<feature type="active site" description="Charge relay system; for autoendoproteolytic cleavage activity" evidence="12">
    <location>
        <position position="150"/>
    </location>
</feature>
<keyword evidence="9 12" id="KW-0456">Lyase</keyword>
<feature type="active site" description="Schiff-base intermediate with substrate; via pyruvic acid; for decarboxylase activity" evidence="12">
    <location>
        <position position="251"/>
    </location>
</feature>
<keyword evidence="11 12" id="KW-0670">Pyruvate</keyword>
<dbReference type="InterPro" id="IPR033177">
    <property type="entry name" value="PSD-B"/>
</dbReference>
<dbReference type="OrthoDB" id="9802030at2"/>
<dbReference type="InterPro" id="IPR033178">
    <property type="entry name" value="PSD_type1_pro"/>
</dbReference>
<comment type="pathway">
    <text evidence="12">Phospholipid metabolism; phosphatidylethanolamine biosynthesis; phosphatidylethanolamine from CDP-diacylglycerol: step 2/2.</text>
</comment>
<comment type="cofactor">
    <cofactor evidence="12">
        <name>pyruvate</name>
        <dbReference type="ChEBI" id="CHEBI:15361"/>
    </cofactor>
    <text evidence="12">Binds 1 pyruvoyl group covalently per subunit.</text>
</comment>
<dbReference type="NCBIfam" id="TIGR00163">
    <property type="entry name" value="PS_decarb"/>
    <property type="match status" value="1"/>
</dbReference>
<dbReference type="Proteomes" id="UP000260351">
    <property type="component" value="Unassembled WGS sequence"/>
</dbReference>
<keyword evidence="5 12" id="KW-0443">Lipid metabolism</keyword>
<evidence type="ECO:0000256" key="10">
    <source>
        <dbReference type="ARBA" id="ARBA00023264"/>
    </source>
</evidence>
<proteinExistence type="inferred from homology"/>
<feature type="modified residue" description="Pyruvic acid (Ser); by autocatalysis" evidence="12">
    <location>
        <position position="251"/>
    </location>
</feature>
<evidence type="ECO:0000313" key="13">
    <source>
        <dbReference type="EMBL" id="RFF28924.1"/>
    </source>
</evidence>
<gene>
    <name evidence="12 13" type="primary">psd</name>
    <name evidence="13" type="ORF">DZC52_15200</name>
</gene>
<evidence type="ECO:0000256" key="3">
    <source>
        <dbReference type="ARBA" id="ARBA00022516"/>
    </source>
</evidence>
<evidence type="ECO:0000256" key="9">
    <source>
        <dbReference type="ARBA" id="ARBA00023239"/>
    </source>
</evidence>
<evidence type="ECO:0000313" key="14">
    <source>
        <dbReference type="Proteomes" id="UP000260351"/>
    </source>
</evidence>
<feature type="active site" description="Charge relay system; for autoendoproteolytic cleavage activity" evidence="12">
    <location>
        <position position="94"/>
    </location>
</feature>
<comment type="function">
    <text evidence="12">Catalyzes the formation of phosphatidylethanolamine (PtdEtn) from phosphatidylserine (PtdSer).</text>
</comment>
<sequence length="281" mass="31621">MKGPLSVRLRVWPQYVLPQKLLTAIAWRLSSCRWRWFNQPFIRVFARLFAVDLGEARRKSPAEYESFNDFFTRALDEDARALADERHRMVCPSDGTVSQLGRLRGDTLLQAKGIDYTAAELLGSPERAKPFEDGHFVTVYLAPKDYHRVHSPIAGKVVEEVRVPGKLFSVSANTTLAVPRLFARNERMVAMLETEHGPVAMVMVAAMLVAGIETVWGGPEDRRPGPQMRTRAVDAHPLERGGELGRFHWGSTVIVLTPRDFPAWTPDLHPGDRVRMGQALT</sequence>
<evidence type="ECO:0000256" key="12">
    <source>
        <dbReference type="HAMAP-Rule" id="MF_00662"/>
    </source>
</evidence>
<evidence type="ECO:0000256" key="5">
    <source>
        <dbReference type="ARBA" id="ARBA00023098"/>
    </source>
</evidence>